<organism evidence="1 2">
    <name type="scientific">Cetraspora pellucida</name>
    <dbReference type="NCBI Taxonomy" id="1433469"/>
    <lineage>
        <taxon>Eukaryota</taxon>
        <taxon>Fungi</taxon>
        <taxon>Fungi incertae sedis</taxon>
        <taxon>Mucoromycota</taxon>
        <taxon>Glomeromycotina</taxon>
        <taxon>Glomeromycetes</taxon>
        <taxon>Diversisporales</taxon>
        <taxon>Gigasporaceae</taxon>
        <taxon>Cetraspora</taxon>
    </lineage>
</organism>
<keyword evidence="2" id="KW-1185">Reference proteome</keyword>
<evidence type="ECO:0000313" key="1">
    <source>
        <dbReference type="EMBL" id="CAG8635455.1"/>
    </source>
</evidence>
<reference evidence="1" key="1">
    <citation type="submission" date="2021-06" db="EMBL/GenBank/DDBJ databases">
        <authorList>
            <person name="Kallberg Y."/>
            <person name="Tangrot J."/>
            <person name="Rosling A."/>
        </authorList>
    </citation>
    <scope>NUCLEOTIDE SEQUENCE</scope>
    <source>
        <strain evidence="1">28 12/20/2015</strain>
    </source>
</reference>
<dbReference type="Proteomes" id="UP000789366">
    <property type="component" value="Unassembled WGS sequence"/>
</dbReference>
<comment type="caution">
    <text evidence="1">The sequence shown here is derived from an EMBL/GenBank/DDBJ whole genome shotgun (WGS) entry which is preliminary data.</text>
</comment>
<proteinExistence type="predicted"/>
<protein>
    <submittedName>
        <fullName evidence="1">944_t:CDS:1</fullName>
    </submittedName>
</protein>
<gene>
    <name evidence="1" type="ORF">SPELUC_LOCUS8366</name>
</gene>
<sequence length="116" mass="13474">YVAKNSSFYTSLSTQSFSQSQTDLYTSMKTSTNAFITKLNKSNDLINKKKESSEEINYLHFFFFLEKVQLNYQNTNQTLQTLLDKFKDLYNAAKSKSVSQLSLFLYNLNHNIDPIV</sequence>
<evidence type="ECO:0000313" key="2">
    <source>
        <dbReference type="Proteomes" id="UP000789366"/>
    </source>
</evidence>
<dbReference type="EMBL" id="CAJVPW010012423">
    <property type="protein sequence ID" value="CAG8635455.1"/>
    <property type="molecule type" value="Genomic_DNA"/>
</dbReference>
<feature type="non-terminal residue" evidence="1">
    <location>
        <position position="1"/>
    </location>
</feature>
<name>A0ACA9N5I2_9GLOM</name>
<accession>A0ACA9N5I2</accession>